<dbReference type="GO" id="GO:0031297">
    <property type="term" value="P:replication fork processing"/>
    <property type="evidence" value="ECO:0007669"/>
    <property type="project" value="TreeGrafter"/>
</dbReference>
<evidence type="ECO:0000256" key="8">
    <source>
        <dbReference type="ARBA" id="ARBA00022801"/>
    </source>
</evidence>
<dbReference type="GO" id="GO:0008821">
    <property type="term" value="F:crossover junction DNA endonuclease activity"/>
    <property type="evidence" value="ECO:0007669"/>
    <property type="project" value="TreeGrafter"/>
</dbReference>
<evidence type="ECO:0000259" key="15">
    <source>
        <dbReference type="SMART" id="SM00891"/>
    </source>
</evidence>
<evidence type="ECO:0000256" key="2">
    <source>
        <dbReference type="ARBA" id="ARBA00004123"/>
    </source>
</evidence>
<accession>A0A179GNS9</accession>
<evidence type="ECO:0000256" key="5">
    <source>
        <dbReference type="ARBA" id="ARBA00022723"/>
    </source>
</evidence>
<dbReference type="InterPro" id="IPR047521">
    <property type="entry name" value="XPF_nuclease_EME1_ascomycetes"/>
</dbReference>
<feature type="compositionally biased region" description="Polar residues" evidence="14">
    <location>
        <begin position="353"/>
        <end position="364"/>
    </location>
</feature>
<feature type="region of interest" description="Disordered" evidence="14">
    <location>
        <begin position="80"/>
        <end position="396"/>
    </location>
</feature>
<comment type="cofactor">
    <cofactor evidence="1">
        <name>Mg(2+)</name>
        <dbReference type="ChEBI" id="CHEBI:18420"/>
    </cofactor>
</comment>
<evidence type="ECO:0000256" key="13">
    <source>
        <dbReference type="ARBA" id="ARBA00023254"/>
    </source>
</evidence>
<evidence type="ECO:0000256" key="3">
    <source>
        <dbReference type="ARBA" id="ARBA00005313"/>
    </source>
</evidence>
<feature type="region of interest" description="Disordered" evidence="14">
    <location>
        <begin position="1"/>
        <end position="56"/>
    </location>
</feature>
<comment type="caution">
    <text evidence="16">The sequence shown here is derived from an EMBL/GenBank/DDBJ whole genome shotgun (WGS) entry which is preliminary data.</text>
</comment>
<keyword evidence="8" id="KW-0378">Hydrolase</keyword>
<dbReference type="PANTHER" id="PTHR21077">
    <property type="entry name" value="EME1 PROTEIN"/>
    <property type="match status" value="1"/>
</dbReference>
<feature type="domain" description="ERCC4" evidence="15">
    <location>
        <begin position="420"/>
        <end position="682"/>
    </location>
</feature>
<keyword evidence="9" id="KW-0460">Magnesium</keyword>
<dbReference type="FunFam" id="1.10.150.670:FF:000004">
    <property type="entry name" value="Crossover junction endonuclease EME1"/>
    <property type="match status" value="1"/>
</dbReference>
<keyword evidence="7" id="KW-0227">DNA damage</keyword>
<evidence type="ECO:0000256" key="9">
    <source>
        <dbReference type="ARBA" id="ARBA00022842"/>
    </source>
</evidence>
<dbReference type="InterPro" id="IPR033310">
    <property type="entry name" value="Mms4/EME1/EME2"/>
</dbReference>
<dbReference type="GO" id="GO:0003677">
    <property type="term" value="F:DNA binding"/>
    <property type="evidence" value="ECO:0007669"/>
    <property type="project" value="InterPro"/>
</dbReference>
<gene>
    <name evidence="16" type="ORF">VFPBJ_05162</name>
</gene>
<dbReference type="PANTHER" id="PTHR21077:SF5">
    <property type="entry name" value="CROSSOVER JUNCTION ENDONUCLEASE MMS4"/>
    <property type="match status" value="1"/>
</dbReference>
<keyword evidence="12" id="KW-0539">Nucleus</keyword>
<keyword evidence="13" id="KW-0469">Meiosis</keyword>
<dbReference type="GO" id="GO:0048476">
    <property type="term" value="C:Holliday junction resolvase complex"/>
    <property type="evidence" value="ECO:0007669"/>
    <property type="project" value="InterPro"/>
</dbReference>
<dbReference type="GO" id="GO:0031573">
    <property type="term" value="P:mitotic intra-S DNA damage checkpoint signaling"/>
    <property type="evidence" value="ECO:0007669"/>
    <property type="project" value="TreeGrafter"/>
</dbReference>
<feature type="compositionally biased region" description="Basic and acidic residues" evidence="14">
    <location>
        <begin position="366"/>
        <end position="396"/>
    </location>
</feature>
<dbReference type="AlphaFoldDB" id="A0A179GNS9"/>
<dbReference type="GO" id="GO:0046872">
    <property type="term" value="F:metal ion binding"/>
    <property type="evidence" value="ECO:0007669"/>
    <property type="project" value="UniProtKB-KW"/>
</dbReference>
<dbReference type="InterPro" id="IPR042530">
    <property type="entry name" value="EME1/EME2_C"/>
</dbReference>
<comment type="subcellular location">
    <subcellularLocation>
        <location evidence="2">Nucleus</location>
    </subcellularLocation>
</comment>
<evidence type="ECO:0000256" key="11">
    <source>
        <dbReference type="ARBA" id="ARBA00023204"/>
    </source>
</evidence>
<keyword evidence="16" id="KW-0328">Glycosyltransferase</keyword>
<keyword evidence="16" id="KW-0808">Transferase</keyword>
<evidence type="ECO:0000256" key="6">
    <source>
        <dbReference type="ARBA" id="ARBA00022759"/>
    </source>
</evidence>
<dbReference type="Pfam" id="PF02732">
    <property type="entry name" value="ERCC4"/>
    <property type="match status" value="1"/>
</dbReference>
<dbReference type="Gene3D" id="1.10.150.670">
    <property type="entry name" value="Crossover junction endonuclease EME1, DNA-binding domain"/>
    <property type="match status" value="1"/>
</dbReference>
<evidence type="ECO:0000256" key="4">
    <source>
        <dbReference type="ARBA" id="ARBA00022722"/>
    </source>
</evidence>
<feature type="compositionally biased region" description="Low complexity" evidence="14">
    <location>
        <begin position="260"/>
        <end position="276"/>
    </location>
</feature>
<sequence length="729" mass="79969">MAPDVIDLISSSPPPTSKPMQARHRGDDNNHLQRHAGHKRFSAEARPPVAPTALSSNIPVADLTGLSDFDFSDDDIDLLIAARPPPKRQRTASPSRPTPATVVTQASSSRPPLIVGRNAAQPGRRELEPIEVSSSMEQPTPRPRQHGREASSRFAAPVVSSDPFASSPEPVAVPPVSRGERQKQHAVDLPSPDVARSMSVDPFESSPMRNRRSPKQPVRAHKNSPPARGAVSPVPEEDIDPFASSPEPGDGLAAADKSQRTAAPPSPTSLSPARTTTESRFSRSGVSRPNPAPRSFTRVLSETNVINIDDSDSDGSDGSDLADIASIDITKRPLKPRSPLRRSRSDNIIGKSRLNNSSGRSGARTSVDKAAREAAKAAEKERKKRERERNKEAKAREKERAAALAEVNKLRTDKKVSTPEMIVDLPSCLASDHRVQVETLLEGLDVQFATWDSGEHPVIKWRRKVKSRFDEDLGRWEPIPAHVRDEKHVLTILNADDFVSLVTRDGLDGHVGSIREKFPHHHIMYLLQGMTPWLRKNRNLRNRQFASGVRAAQAQQASAASSRGRSTANAAEYISEDVVEDALLRLQVEHDVFIHHTTVSAETARWVTTFTQHISTIPYRKQRDHATSAAGFCMESGQVRTGEDARDTYVRMLQEIVRITAPIAYGVAAEFDSVSKLVRGLEAGGPERLDKVQKSANKDGQLSDRTIGQAVSRRICKVFTGRDETSTDV</sequence>
<evidence type="ECO:0000313" key="17">
    <source>
        <dbReference type="Proteomes" id="UP000078240"/>
    </source>
</evidence>
<dbReference type="GO" id="GO:0016757">
    <property type="term" value="F:glycosyltransferase activity"/>
    <property type="evidence" value="ECO:0007669"/>
    <property type="project" value="UniProtKB-KW"/>
</dbReference>
<evidence type="ECO:0000256" key="7">
    <source>
        <dbReference type="ARBA" id="ARBA00022763"/>
    </source>
</evidence>
<evidence type="ECO:0000256" key="14">
    <source>
        <dbReference type="SAM" id="MobiDB-lite"/>
    </source>
</evidence>
<evidence type="ECO:0000256" key="1">
    <source>
        <dbReference type="ARBA" id="ARBA00001946"/>
    </source>
</evidence>
<feature type="compositionally biased region" description="Basic residues" evidence="14">
    <location>
        <begin position="209"/>
        <end position="222"/>
    </location>
</feature>
<evidence type="ECO:0000256" key="10">
    <source>
        <dbReference type="ARBA" id="ARBA00023172"/>
    </source>
</evidence>
<feature type="compositionally biased region" description="Polar residues" evidence="14">
    <location>
        <begin position="101"/>
        <end position="110"/>
    </location>
</feature>
<feature type="compositionally biased region" description="Polar residues" evidence="14">
    <location>
        <begin position="278"/>
        <end position="287"/>
    </location>
</feature>
<proteinExistence type="inferred from homology"/>
<feature type="compositionally biased region" description="Low complexity" evidence="14">
    <location>
        <begin position="318"/>
        <end position="328"/>
    </location>
</feature>
<dbReference type="Gene3D" id="3.40.50.10130">
    <property type="match status" value="1"/>
</dbReference>
<comment type="similarity">
    <text evidence="3">Belongs to the EME1/MMS4 family.</text>
</comment>
<dbReference type="CDD" id="cd20085">
    <property type="entry name" value="XPF_nuclease_Mms4"/>
    <property type="match status" value="1"/>
</dbReference>
<dbReference type="EMBL" id="LSBH01000004">
    <property type="protein sequence ID" value="OAQ79577.1"/>
    <property type="molecule type" value="Genomic_DNA"/>
</dbReference>
<keyword evidence="11" id="KW-0234">DNA repair</keyword>
<dbReference type="GO" id="GO:0006302">
    <property type="term" value="P:double-strand break repair"/>
    <property type="evidence" value="ECO:0007669"/>
    <property type="project" value="TreeGrafter"/>
</dbReference>
<keyword evidence="6" id="KW-0255">Endonuclease</keyword>
<dbReference type="InterPro" id="IPR006166">
    <property type="entry name" value="ERCC4_domain"/>
</dbReference>
<evidence type="ECO:0000256" key="12">
    <source>
        <dbReference type="ARBA" id="ARBA00023242"/>
    </source>
</evidence>
<dbReference type="GO" id="GO:0000712">
    <property type="term" value="P:resolution of meiotic recombination intermediates"/>
    <property type="evidence" value="ECO:0007669"/>
    <property type="project" value="TreeGrafter"/>
</dbReference>
<organism evidence="16 17">
    <name type="scientific">Purpureocillium lilacinum</name>
    <name type="common">Paecilomyces lilacinus</name>
    <dbReference type="NCBI Taxonomy" id="33203"/>
    <lineage>
        <taxon>Eukaryota</taxon>
        <taxon>Fungi</taxon>
        <taxon>Dikarya</taxon>
        <taxon>Ascomycota</taxon>
        <taxon>Pezizomycotina</taxon>
        <taxon>Sordariomycetes</taxon>
        <taxon>Hypocreomycetidae</taxon>
        <taxon>Hypocreales</taxon>
        <taxon>Ophiocordycipitaceae</taxon>
        <taxon>Purpureocillium</taxon>
    </lineage>
</organism>
<reference evidence="16 17" key="1">
    <citation type="submission" date="2016-01" db="EMBL/GenBank/DDBJ databases">
        <title>Biosynthesis of antibiotic leucinostatins and their inhibition on Phytophthora in bio-control Purpureocillium lilacinum.</title>
        <authorList>
            <person name="Wang G."/>
            <person name="Liu Z."/>
            <person name="Lin R."/>
            <person name="Li E."/>
            <person name="Mao Z."/>
            <person name="Ling J."/>
            <person name="Yin W."/>
            <person name="Xie B."/>
        </authorList>
    </citation>
    <scope>NUCLEOTIDE SEQUENCE [LARGE SCALE GENOMIC DNA]</scope>
    <source>
        <strain evidence="16">PLBJ-1</strain>
    </source>
</reference>
<protein>
    <submittedName>
        <fullName evidence="16">Alpha-1,2-mannosyltransferase (Alg2)</fullName>
    </submittedName>
</protein>
<name>A0A179GNS9_PURLI</name>
<dbReference type="GO" id="GO:0005634">
    <property type="term" value="C:nucleus"/>
    <property type="evidence" value="ECO:0007669"/>
    <property type="project" value="UniProtKB-SubCell"/>
</dbReference>
<dbReference type="SMART" id="SM00891">
    <property type="entry name" value="ERCC4"/>
    <property type="match status" value="1"/>
</dbReference>
<keyword evidence="4" id="KW-0540">Nuclease</keyword>
<keyword evidence="10" id="KW-0233">DNA recombination</keyword>
<keyword evidence="5" id="KW-0479">Metal-binding</keyword>
<evidence type="ECO:0000313" key="16">
    <source>
        <dbReference type="EMBL" id="OAQ79577.1"/>
    </source>
</evidence>
<dbReference type="Proteomes" id="UP000078240">
    <property type="component" value="Unassembled WGS sequence"/>
</dbReference>
<feature type="compositionally biased region" description="Low complexity" evidence="14">
    <location>
        <begin position="163"/>
        <end position="177"/>
    </location>
</feature>
<feature type="compositionally biased region" description="Basic residues" evidence="14">
    <location>
        <begin position="332"/>
        <end position="342"/>
    </location>
</feature>